<proteinExistence type="predicted"/>
<sequence length="179" mass="19609">MGLELYNTTKNTIRIPEYNYNGTLVFAPNEAKPLDSLDKVGFFRPYARAGIIVRNSDVDLGLSQRTIDDINQAKEELKGHVSKVADSVVDSVKNVSDKTKDAVKSVTDNAGKIASDVVEDTVSDVTEKVEKVKKFTADFLDTLTLKELKATAKEVGVDADSVNKKADVKEMILSAQNKK</sequence>
<dbReference type="EMBL" id="BK015652">
    <property type="protein sequence ID" value="DAE18235.1"/>
    <property type="molecule type" value="Genomic_DNA"/>
</dbReference>
<protein>
    <submittedName>
        <fullName evidence="1">HeH/LEM domain</fullName>
    </submittedName>
</protein>
<reference evidence="1" key="1">
    <citation type="journal article" date="2021" name="Proc. Natl. Acad. Sci. U.S.A.">
        <title>A Catalog of Tens of Thousands of Viruses from Human Metagenomes Reveals Hidden Associations with Chronic Diseases.</title>
        <authorList>
            <person name="Tisza M.J."/>
            <person name="Buck C.B."/>
        </authorList>
    </citation>
    <scope>NUCLEOTIDE SEQUENCE</scope>
    <source>
        <strain evidence="1">CtdNl2</strain>
    </source>
</reference>
<organism evidence="1">
    <name type="scientific">Myoviridae sp. ctdNl2</name>
    <dbReference type="NCBI Taxonomy" id="2825140"/>
    <lineage>
        <taxon>Viruses</taxon>
        <taxon>Duplodnaviria</taxon>
        <taxon>Heunggongvirae</taxon>
        <taxon>Uroviricota</taxon>
        <taxon>Caudoviricetes</taxon>
    </lineage>
</organism>
<evidence type="ECO:0000313" key="1">
    <source>
        <dbReference type="EMBL" id="DAE18235.1"/>
    </source>
</evidence>
<accession>A0A8S5QHA1</accession>
<name>A0A8S5QHA1_9CAUD</name>